<dbReference type="Gene3D" id="3.90.55.10">
    <property type="entry name" value="Dimethylsulfoxide Reductase, domain 3"/>
    <property type="match status" value="1"/>
</dbReference>
<evidence type="ECO:0000313" key="9">
    <source>
        <dbReference type="EMBL" id="MBO0906248.1"/>
    </source>
</evidence>
<feature type="compositionally biased region" description="Basic and acidic residues" evidence="6">
    <location>
        <begin position="774"/>
        <end position="787"/>
    </location>
</feature>
<dbReference type="Pfam" id="PF00384">
    <property type="entry name" value="Molybdopterin"/>
    <property type="match status" value="1"/>
</dbReference>
<accession>A0ABS3JBA6</accession>
<evidence type="ECO:0000256" key="5">
    <source>
        <dbReference type="ARBA" id="ARBA00023002"/>
    </source>
</evidence>
<evidence type="ECO:0000256" key="2">
    <source>
        <dbReference type="ARBA" id="ARBA00010312"/>
    </source>
</evidence>
<dbReference type="EMBL" id="JAFMPY010000035">
    <property type="protein sequence ID" value="MBO0906248.1"/>
    <property type="molecule type" value="Genomic_DNA"/>
</dbReference>
<evidence type="ECO:0000259" key="7">
    <source>
        <dbReference type="Pfam" id="PF00384"/>
    </source>
</evidence>
<dbReference type="Gene3D" id="3.40.50.740">
    <property type="match status" value="1"/>
</dbReference>
<dbReference type="Gene3D" id="2.40.40.20">
    <property type="match status" value="1"/>
</dbReference>
<name>A0ABS3JBA6_9HYPH</name>
<evidence type="ECO:0000256" key="3">
    <source>
        <dbReference type="ARBA" id="ARBA00022505"/>
    </source>
</evidence>
<dbReference type="InterPro" id="IPR006655">
    <property type="entry name" value="Mopterin_OxRdtase_prok_CS"/>
</dbReference>
<evidence type="ECO:0000256" key="4">
    <source>
        <dbReference type="ARBA" id="ARBA00022723"/>
    </source>
</evidence>
<keyword evidence="4" id="KW-0479">Metal-binding</keyword>
<dbReference type="CDD" id="cd02793">
    <property type="entry name" value="MopB_CT_DMSOR-BSOR-TMAOR"/>
    <property type="match status" value="1"/>
</dbReference>
<dbReference type="InterPro" id="IPR050612">
    <property type="entry name" value="Prok_Mopterin_Oxidored"/>
</dbReference>
<dbReference type="Pfam" id="PF01568">
    <property type="entry name" value="Molydop_binding"/>
    <property type="match status" value="1"/>
</dbReference>
<dbReference type="InterPro" id="IPR009010">
    <property type="entry name" value="Asp_de-COase-like_dom_sf"/>
</dbReference>
<sequence>MSDIRYSAAHWGIYEIEAGPEGPRLLPMREDPDASPIGLHQLAPELSAMRVRRPAVRRSFLDHGPGARTELRGKEPFVEISWDEAIRLVAEELTRVRARHGNEAIFGGSYGWASAGRFHHAQSQIHRFLNSIGGYVAHRDSYSLGAARVVLPHVVGTMDELMKSHTSWDVLADHCELFVSFGGVPAKNAQISQAGAGRHRLRAALERMARAGCQFVNVSPLASGIETGGPVEWLAARPGSDTALMLGLAFEIHASGLHDREFLSRYCVGWERFEPYLTGASDGQPKSADWAAELTGLAAGRIRDLARRMGEKRTMINAAWSLQRADHGEQPFWMLVTLAAMLGQIGLPGGGFGLGYGCENSIGSAHARLSGPTLPQGRNAVQAFIPVARIADMLERPGDGFAYDGGHYRYPDIRLIYWAGGNPFHHHQDLGRLERAWQKPETIVVHEPFWTPTARRADIVLPVTTPTEREDISYATLEGYLVASRPVSPPLGAALDDYEIFRRIAAHLDVEDAFSEGRDTEAWLRHLYDGMRRRWADAGVALPDFDGFRAVGRIDLSSHDEPERICLEAFRADPAAAPLPTPSGRIEIHSETVAGFALADCPGHPVWLPPAEWLGAELAARYPLHLISDQPERRLHSQLDPSPHSRSGKIAGREPVTMHPADAAARGLNDGEVVELFNDRGGCLAGLRLSEAAMPGVVRLATGAWFDPDPETGRDRHGNPNVLTADRPASSLSQGCAAQSCLVEIRRPPETPGPPRPFVLPELIAAAAPGEGADPERSEAGRNDRSDAAGQPP</sequence>
<dbReference type="SUPFAM" id="SSF53706">
    <property type="entry name" value="Formate dehydrogenase/DMSO reductase, domains 1-3"/>
    <property type="match status" value="1"/>
</dbReference>
<organism evidence="9 10">
    <name type="scientific">Jiella sonneratiae</name>
    <dbReference type="NCBI Taxonomy" id="2816856"/>
    <lineage>
        <taxon>Bacteria</taxon>
        <taxon>Pseudomonadati</taxon>
        <taxon>Pseudomonadota</taxon>
        <taxon>Alphaproteobacteria</taxon>
        <taxon>Hyphomicrobiales</taxon>
        <taxon>Aurantimonadaceae</taxon>
        <taxon>Jiella</taxon>
    </lineage>
</organism>
<proteinExistence type="inferred from homology"/>
<dbReference type="PROSITE" id="PS00490">
    <property type="entry name" value="MOLYBDOPTERIN_PROK_2"/>
    <property type="match status" value="1"/>
</dbReference>
<feature type="domain" description="Molybdopterin oxidoreductase" evidence="7">
    <location>
        <begin position="50"/>
        <end position="505"/>
    </location>
</feature>
<dbReference type="Gene3D" id="3.40.228.10">
    <property type="entry name" value="Dimethylsulfoxide Reductase, domain 2"/>
    <property type="match status" value="1"/>
</dbReference>
<evidence type="ECO:0000259" key="8">
    <source>
        <dbReference type="Pfam" id="PF01568"/>
    </source>
</evidence>
<feature type="region of interest" description="Disordered" evidence="6">
    <location>
        <begin position="633"/>
        <end position="652"/>
    </location>
</feature>
<dbReference type="InterPro" id="IPR041954">
    <property type="entry name" value="CT_DMSOR/BSOR/TMAOR"/>
</dbReference>
<comment type="similarity">
    <text evidence="2">Belongs to the prokaryotic molybdopterin-containing oxidoreductase family.</text>
</comment>
<comment type="caution">
    <text evidence="9">The sequence shown here is derived from an EMBL/GenBank/DDBJ whole genome shotgun (WGS) entry which is preliminary data.</text>
</comment>
<evidence type="ECO:0000256" key="1">
    <source>
        <dbReference type="ARBA" id="ARBA00001942"/>
    </source>
</evidence>
<keyword evidence="3" id="KW-0500">Molybdenum</keyword>
<feature type="compositionally biased region" description="Low complexity" evidence="6">
    <location>
        <begin position="760"/>
        <end position="772"/>
    </location>
</feature>
<gene>
    <name evidence="9" type="ORF">J1C47_21570</name>
</gene>
<dbReference type="RefSeq" id="WP_207352878.1">
    <property type="nucleotide sequence ID" value="NZ_JAFMPY010000035.1"/>
</dbReference>
<keyword evidence="5" id="KW-0560">Oxidoreductase</keyword>
<dbReference type="InterPro" id="IPR006656">
    <property type="entry name" value="Mopterin_OxRdtase"/>
</dbReference>
<dbReference type="Proteomes" id="UP000664288">
    <property type="component" value="Unassembled WGS sequence"/>
</dbReference>
<dbReference type="SUPFAM" id="SSF50692">
    <property type="entry name" value="ADC-like"/>
    <property type="match status" value="1"/>
</dbReference>
<dbReference type="PANTHER" id="PTHR43742">
    <property type="entry name" value="TRIMETHYLAMINE-N-OXIDE REDUCTASE"/>
    <property type="match status" value="1"/>
</dbReference>
<dbReference type="PANTHER" id="PTHR43742:SF10">
    <property type="entry name" value="TRIMETHYLAMINE-N-OXIDE REDUCTASE 2"/>
    <property type="match status" value="1"/>
</dbReference>
<reference evidence="9 10" key="1">
    <citation type="submission" date="2021-03" db="EMBL/GenBank/DDBJ databases">
        <title>Whole genome sequence of Jiella sp. MQZ13P-4.</title>
        <authorList>
            <person name="Tuo L."/>
        </authorList>
    </citation>
    <scope>NUCLEOTIDE SEQUENCE [LARGE SCALE GENOMIC DNA]</scope>
    <source>
        <strain evidence="9 10">MQZ13P-4</strain>
    </source>
</reference>
<comment type="cofactor">
    <cofactor evidence="1">
        <name>Mo-bis(molybdopterin guanine dinucleotide)</name>
        <dbReference type="ChEBI" id="CHEBI:60539"/>
    </cofactor>
</comment>
<evidence type="ECO:0000256" key="6">
    <source>
        <dbReference type="SAM" id="MobiDB-lite"/>
    </source>
</evidence>
<feature type="region of interest" description="Disordered" evidence="6">
    <location>
        <begin position="709"/>
        <end position="733"/>
    </location>
</feature>
<feature type="region of interest" description="Disordered" evidence="6">
    <location>
        <begin position="746"/>
        <end position="793"/>
    </location>
</feature>
<feature type="domain" description="Molybdopterin dinucleotide-binding" evidence="8">
    <location>
        <begin position="624"/>
        <end position="741"/>
    </location>
</feature>
<keyword evidence="10" id="KW-1185">Reference proteome</keyword>
<dbReference type="InterPro" id="IPR006657">
    <property type="entry name" value="MoPterin_dinucl-bd_dom"/>
</dbReference>
<evidence type="ECO:0000313" key="10">
    <source>
        <dbReference type="Proteomes" id="UP000664288"/>
    </source>
</evidence>
<protein>
    <submittedName>
        <fullName evidence="9">Molybdopterin-dependent oxidoreductase</fullName>
    </submittedName>
</protein>